<gene>
    <name evidence="3" type="ORF">INT43_004260</name>
</gene>
<proteinExistence type="predicted"/>
<dbReference type="GO" id="GO:0005886">
    <property type="term" value="C:plasma membrane"/>
    <property type="evidence" value="ECO:0007669"/>
    <property type="project" value="TreeGrafter"/>
</dbReference>
<dbReference type="PANTHER" id="PTHR23319">
    <property type="entry name" value="GRAM DOMAIN CONTAINING 1B, ISOFORM E"/>
    <property type="match status" value="1"/>
</dbReference>
<comment type="caution">
    <text evidence="3">The sequence shown here is derived from an EMBL/GenBank/DDBJ whole genome shotgun (WGS) entry which is preliminary data.</text>
</comment>
<organism evidence="3 4">
    <name type="scientific">Mortierella isabellina</name>
    <name type="common">Filamentous fungus</name>
    <name type="synonym">Umbelopsis isabellina</name>
    <dbReference type="NCBI Taxonomy" id="91625"/>
    <lineage>
        <taxon>Eukaryota</taxon>
        <taxon>Fungi</taxon>
        <taxon>Fungi incertae sedis</taxon>
        <taxon>Mucoromycota</taxon>
        <taxon>Mucoromycotina</taxon>
        <taxon>Umbelopsidomycetes</taxon>
        <taxon>Umbelopsidales</taxon>
        <taxon>Umbelopsidaceae</taxon>
        <taxon>Umbelopsis</taxon>
    </lineage>
</organism>
<dbReference type="GO" id="GO:0032541">
    <property type="term" value="C:cortical endoplasmic reticulum"/>
    <property type="evidence" value="ECO:0007669"/>
    <property type="project" value="TreeGrafter"/>
</dbReference>
<dbReference type="OrthoDB" id="2162691at2759"/>
<dbReference type="InterPro" id="IPR004182">
    <property type="entry name" value="GRAM"/>
</dbReference>
<dbReference type="Proteomes" id="UP000654370">
    <property type="component" value="Unassembled WGS sequence"/>
</dbReference>
<name>A0A8H7PHQ0_MORIS</name>
<evidence type="ECO:0000259" key="2">
    <source>
        <dbReference type="SMART" id="SM00568"/>
    </source>
</evidence>
<dbReference type="GO" id="GO:0005789">
    <property type="term" value="C:endoplasmic reticulum membrane"/>
    <property type="evidence" value="ECO:0007669"/>
    <property type="project" value="TreeGrafter"/>
</dbReference>
<evidence type="ECO:0000313" key="4">
    <source>
        <dbReference type="Proteomes" id="UP000654370"/>
    </source>
</evidence>
<dbReference type="GO" id="GO:0140268">
    <property type="term" value="C:endoplasmic reticulum-plasma membrane contact site"/>
    <property type="evidence" value="ECO:0007669"/>
    <property type="project" value="TreeGrafter"/>
</dbReference>
<dbReference type="InterPro" id="IPR011993">
    <property type="entry name" value="PH-like_dom_sf"/>
</dbReference>
<feature type="domain" description="GRAM" evidence="2">
    <location>
        <begin position="49"/>
        <end position="127"/>
    </location>
</feature>
<dbReference type="GO" id="GO:0120015">
    <property type="term" value="F:sterol transfer activity"/>
    <property type="evidence" value="ECO:0007669"/>
    <property type="project" value="TreeGrafter"/>
</dbReference>
<dbReference type="Gene3D" id="2.30.29.30">
    <property type="entry name" value="Pleckstrin-homology domain (PH domain)/Phosphotyrosine-binding domain (PTB)"/>
    <property type="match status" value="1"/>
</dbReference>
<accession>A0A8H7PHQ0</accession>
<evidence type="ECO:0000256" key="1">
    <source>
        <dbReference type="SAM" id="MobiDB-lite"/>
    </source>
</evidence>
<evidence type="ECO:0000313" key="3">
    <source>
        <dbReference type="EMBL" id="KAG2174239.1"/>
    </source>
</evidence>
<dbReference type="Pfam" id="PF02893">
    <property type="entry name" value="GRAM"/>
    <property type="match status" value="1"/>
</dbReference>
<dbReference type="GO" id="GO:0005739">
    <property type="term" value="C:mitochondrion"/>
    <property type="evidence" value="ECO:0007669"/>
    <property type="project" value="TreeGrafter"/>
</dbReference>
<dbReference type="PANTHER" id="PTHR23319:SF4">
    <property type="entry name" value="GRAM DOMAIN CONTAINING 1B, ISOFORM E"/>
    <property type="match status" value="1"/>
</dbReference>
<reference evidence="3" key="1">
    <citation type="submission" date="2020-12" db="EMBL/GenBank/DDBJ databases">
        <title>Metabolic potential, ecology and presence of endohyphal bacteria is reflected in genomic diversity of Mucoromycotina.</title>
        <authorList>
            <person name="Muszewska A."/>
            <person name="Okrasinska A."/>
            <person name="Steczkiewicz K."/>
            <person name="Drgas O."/>
            <person name="Orlowska M."/>
            <person name="Perlinska-Lenart U."/>
            <person name="Aleksandrzak-Piekarczyk T."/>
            <person name="Szatraj K."/>
            <person name="Zielenkiewicz U."/>
            <person name="Pilsyk S."/>
            <person name="Malc E."/>
            <person name="Mieczkowski P."/>
            <person name="Kruszewska J.S."/>
            <person name="Biernat P."/>
            <person name="Pawlowska J."/>
        </authorList>
    </citation>
    <scope>NUCLEOTIDE SEQUENCE</scope>
    <source>
        <strain evidence="3">WA0000067209</strain>
    </source>
</reference>
<keyword evidence="4" id="KW-1185">Reference proteome</keyword>
<feature type="non-terminal residue" evidence="3">
    <location>
        <position position="238"/>
    </location>
</feature>
<feature type="compositionally biased region" description="Acidic residues" evidence="1">
    <location>
        <begin position="186"/>
        <end position="198"/>
    </location>
</feature>
<dbReference type="GO" id="GO:0032934">
    <property type="term" value="F:sterol binding"/>
    <property type="evidence" value="ECO:0007669"/>
    <property type="project" value="TreeGrafter"/>
</dbReference>
<dbReference type="EMBL" id="JAEPQZ010000013">
    <property type="protein sequence ID" value="KAG2174239.1"/>
    <property type="molecule type" value="Genomic_DNA"/>
</dbReference>
<protein>
    <recommendedName>
        <fullName evidence="2">GRAM domain-containing protein</fullName>
    </recommendedName>
</protein>
<dbReference type="CDD" id="cd13220">
    <property type="entry name" value="PH-GRAM_GRAMDC"/>
    <property type="match status" value="1"/>
</dbReference>
<dbReference type="GO" id="GO:0032366">
    <property type="term" value="P:intracellular sterol transport"/>
    <property type="evidence" value="ECO:0007669"/>
    <property type="project" value="TreeGrafter"/>
</dbReference>
<feature type="non-terminal residue" evidence="3">
    <location>
        <position position="1"/>
    </location>
</feature>
<sequence>TSRLATSGRSSKRRESLDTAVSSEGGFSTAAGSIATACGLEVANTKRNAEFHALFRSVPEDDLLIEGVEERGQFQTLYYGCALQKEILVQGRIYISEHHICFNANIFGWVTNLVLAFSEVVSIEKKMTAMFIPNGILICTLHAKHSFASFLSRDMAYDQMFDVWRVAHPSNPLSSTLKAQVGETTSDNDDDSLVDADDSSYTGSEESDDDDGYPRAEPSQVDALGIARKSSPTESDKS</sequence>
<dbReference type="SMART" id="SM00568">
    <property type="entry name" value="GRAM"/>
    <property type="match status" value="1"/>
</dbReference>
<feature type="region of interest" description="Disordered" evidence="1">
    <location>
        <begin position="1"/>
        <end position="26"/>
    </location>
</feature>
<dbReference type="InterPro" id="IPR051482">
    <property type="entry name" value="Cholesterol_transport"/>
</dbReference>
<dbReference type="AlphaFoldDB" id="A0A8H7PHQ0"/>
<feature type="region of interest" description="Disordered" evidence="1">
    <location>
        <begin position="180"/>
        <end position="238"/>
    </location>
</feature>